<keyword evidence="2" id="KW-1185">Reference proteome</keyword>
<evidence type="ECO:0000313" key="2">
    <source>
        <dbReference type="Proteomes" id="UP001066276"/>
    </source>
</evidence>
<organism evidence="1 2">
    <name type="scientific">Pleurodeles waltl</name>
    <name type="common">Iberian ribbed newt</name>
    <dbReference type="NCBI Taxonomy" id="8319"/>
    <lineage>
        <taxon>Eukaryota</taxon>
        <taxon>Metazoa</taxon>
        <taxon>Chordata</taxon>
        <taxon>Craniata</taxon>
        <taxon>Vertebrata</taxon>
        <taxon>Euteleostomi</taxon>
        <taxon>Amphibia</taxon>
        <taxon>Batrachia</taxon>
        <taxon>Caudata</taxon>
        <taxon>Salamandroidea</taxon>
        <taxon>Salamandridae</taxon>
        <taxon>Pleurodelinae</taxon>
        <taxon>Pleurodeles</taxon>
    </lineage>
</organism>
<name>A0AAV7M3Q9_PLEWA</name>
<accession>A0AAV7M3Q9</accession>
<sequence>MPNEVPRPKAATRCLNDEPYLLIKRAPPPRTPLTQGMASESSGFAQEALHMLCIAGRDNLLTPMVLGQASVGMTWPKQEALGGVAVPVTA</sequence>
<dbReference type="Proteomes" id="UP001066276">
    <property type="component" value="Chromosome 10"/>
</dbReference>
<dbReference type="AlphaFoldDB" id="A0AAV7M3Q9"/>
<reference evidence="1" key="1">
    <citation type="journal article" date="2022" name="bioRxiv">
        <title>Sequencing and chromosome-scale assembly of the giantPleurodeles waltlgenome.</title>
        <authorList>
            <person name="Brown T."/>
            <person name="Elewa A."/>
            <person name="Iarovenko S."/>
            <person name="Subramanian E."/>
            <person name="Araus A.J."/>
            <person name="Petzold A."/>
            <person name="Susuki M."/>
            <person name="Suzuki K.-i.T."/>
            <person name="Hayashi T."/>
            <person name="Toyoda A."/>
            <person name="Oliveira C."/>
            <person name="Osipova E."/>
            <person name="Leigh N.D."/>
            <person name="Simon A."/>
            <person name="Yun M.H."/>
        </authorList>
    </citation>
    <scope>NUCLEOTIDE SEQUENCE</scope>
    <source>
        <strain evidence="1">20211129_DDA</strain>
        <tissue evidence="1">Liver</tissue>
    </source>
</reference>
<gene>
    <name evidence="1" type="ORF">NDU88_003557</name>
</gene>
<dbReference type="EMBL" id="JANPWB010000014">
    <property type="protein sequence ID" value="KAJ1098446.1"/>
    <property type="molecule type" value="Genomic_DNA"/>
</dbReference>
<evidence type="ECO:0000313" key="1">
    <source>
        <dbReference type="EMBL" id="KAJ1098446.1"/>
    </source>
</evidence>
<protein>
    <submittedName>
        <fullName evidence="1">Uncharacterized protein</fullName>
    </submittedName>
</protein>
<comment type="caution">
    <text evidence="1">The sequence shown here is derived from an EMBL/GenBank/DDBJ whole genome shotgun (WGS) entry which is preliminary data.</text>
</comment>
<proteinExistence type="predicted"/>